<dbReference type="GeneID" id="66951169"/>
<proteinExistence type="inferred from homology"/>
<dbReference type="AlphaFoldDB" id="A0A2A5T6P7"/>
<comment type="similarity">
    <text evidence="1">Belongs to the enterotoxin A family.</text>
</comment>
<dbReference type="InterPro" id="IPR001144">
    <property type="entry name" value="Enterotoxin_A"/>
</dbReference>
<evidence type="ECO:0000256" key="1">
    <source>
        <dbReference type="ARBA" id="ARBA00009092"/>
    </source>
</evidence>
<dbReference type="GO" id="GO:0090729">
    <property type="term" value="F:toxin activity"/>
    <property type="evidence" value="ECO:0007669"/>
    <property type="project" value="UniProtKB-KW"/>
</dbReference>
<dbReference type="PRINTS" id="PR00771">
    <property type="entry name" value="ENTEROTOXINA"/>
</dbReference>
<organism evidence="7 8">
    <name type="scientific">Candidatus Enterovibrio escicola</name>
    <dbReference type="NCBI Taxonomy" id="1927127"/>
    <lineage>
        <taxon>Bacteria</taxon>
        <taxon>Pseudomonadati</taxon>
        <taxon>Pseudomonadota</taxon>
        <taxon>Gammaproteobacteria</taxon>
        <taxon>Vibrionales</taxon>
        <taxon>Vibrionaceae</taxon>
        <taxon>Enterovibrio</taxon>
    </lineage>
</organism>
<keyword evidence="4" id="KW-0260">Enterotoxin</keyword>
<evidence type="ECO:0000256" key="2">
    <source>
        <dbReference type="ARBA" id="ARBA00022656"/>
    </source>
</evidence>
<evidence type="ECO:0000256" key="5">
    <source>
        <dbReference type="ARBA" id="ARBA00023026"/>
    </source>
</evidence>
<reference evidence="8" key="1">
    <citation type="submission" date="2017-04" db="EMBL/GenBank/DDBJ databases">
        <title>Genome evolution of the luminous symbionts of deep sea anglerfish.</title>
        <authorList>
            <person name="Hendry T.A."/>
        </authorList>
    </citation>
    <scope>NUCLEOTIDE SEQUENCE [LARGE SCALE GENOMIC DNA]</scope>
</reference>
<sequence length="256" mass="28908">MHINNLSYIRFLLILIILLFSFNNSLASDYFRADSRTPNEIIRSNGLVSRGHDNVYEYGTPQNISLYNHALGNVLTGNTRFNDGYISTTNTLTLAHNFGQNLLGGQSVYYIYVIASAPNIFDLNGVLGRYSPHPSEYEFSALGGVPLSQIIGWYRVSFGVVDVSMSRNPAYYRTLFRALDIAPTEDGYRLAGFPDGHRAWREEPWRNHAPAQCRSDLKSLTCKEETNSLSEKSLRNYKDMIVRYSILIALITTGDI</sequence>
<accession>A0A2A5T6P7</accession>
<dbReference type="Proteomes" id="UP000219020">
    <property type="component" value="Unassembled WGS sequence"/>
</dbReference>
<dbReference type="RefSeq" id="WP_097355974.1">
    <property type="nucleotide sequence ID" value="NZ_CAWNJE010000005.1"/>
</dbReference>
<keyword evidence="2" id="KW-0800">Toxin</keyword>
<dbReference type="Pfam" id="PF01375">
    <property type="entry name" value="Enterotoxin_a"/>
    <property type="match status" value="1"/>
</dbReference>
<evidence type="ECO:0000313" key="8">
    <source>
        <dbReference type="Proteomes" id="UP000219020"/>
    </source>
</evidence>
<keyword evidence="3" id="KW-0732">Signal</keyword>
<evidence type="ECO:0000313" key="7">
    <source>
        <dbReference type="EMBL" id="PCS23808.1"/>
    </source>
</evidence>
<comment type="caution">
    <text evidence="7">The sequence shown here is derived from an EMBL/GenBank/DDBJ whole genome shotgun (WGS) entry which is preliminary data.</text>
</comment>
<protein>
    <submittedName>
        <fullName evidence="7">Enterotoxin, A subunit</fullName>
        <ecNumber evidence="7">2.4.2.36</ecNumber>
    </submittedName>
</protein>
<keyword evidence="7" id="KW-0808">Transferase</keyword>
<keyword evidence="8" id="KW-1185">Reference proteome</keyword>
<dbReference type="Gene3D" id="3.90.210.10">
    <property type="entry name" value="Heat-Labile Enterotoxin, subunit A"/>
    <property type="match status" value="1"/>
</dbReference>
<evidence type="ECO:0000256" key="6">
    <source>
        <dbReference type="ARBA" id="ARBA00023157"/>
    </source>
</evidence>
<dbReference type="GO" id="GO:0047286">
    <property type="term" value="F:NAD+-diphthamide ADP-ribosyltransferase activity"/>
    <property type="evidence" value="ECO:0007669"/>
    <property type="project" value="UniProtKB-EC"/>
</dbReference>
<gene>
    <name evidence="7" type="ORF">BTN49_0777</name>
</gene>
<dbReference type="GO" id="GO:0005615">
    <property type="term" value="C:extracellular space"/>
    <property type="evidence" value="ECO:0007669"/>
    <property type="project" value="InterPro"/>
</dbReference>
<keyword evidence="7" id="KW-0328">Glycosyltransferase</keyword>
<dbReference type="SUPFAM" id="SSF56399">
    <property type="entry name" value="ADP-ribosylation"/>
    <property type="match status" value="1"/>
</dbReference>
<name>A0A2A5T6P7_9GAMM</name>
<keyword evidence="6" id="KW-1015">Disulfide bond</keyword>
<dbReference type="EMBL" id="NBYY01000009">
    <property type="protein sequence ID" value="PCS23808.1"/>
    <property type="molecule type" value="Genomic_DNA"/>
</dbReference>
<dbReference type="EC" id="2.4.2.36" evidence="7"/>
<keyword evidence="5" id="KW-0843">Virulence</keyword>
<evidence type="ECO:0000256" key="3">
    <source>
        <dbReference type="ARBA" id="ARBA00022729"/>
    </source>
</evidence>
<evidence type="ECO:0000256" key="4">
    <source>
        <dbReference type="ARBA" id="ARBA00022861"/>
    </source>
</evidence>